<gene>
    <name evidence="2" type="ORF">KQX54_020351</name>
</gene>
<organism evidence="2 3">
    <name type="scientific">Cotesia glomerata</name>
    <name type="common">Lepidopteran parasitic wasp</name>
    <name type="synonym">Apanteles glomeratus</name>
    <dbReference type="NCBI Taxonomy" id="32391"/>
    <lineage>
        <taxon>Eukaryota</taxon>
        <taxon>Metazoa</taxon>
        <taxon>Ecdysozoa</taxon>
        <taxon>Arthropoda</taxon>
        <taxon>Hexapoda</taxon>
        <taxon>Insecta</taxon>
        <taxon>Pterygota</taxon>
        <taxon>Neoptera</taxon>
        <taxon>Endopterygota</taxon>
        <taxon>Hymenoptera</taxon>
        <taxon>Apocrita</taxon>
        <taxon>Ichneumonoidea</taxon>
        <taxon>Braconidae</taxon>
        <taxon>Microgastrinae</taxon>
        <taxon>Cotesia</taxon>
    </lineage>
</organism>
<evidence type="ECO:0000313" key="3">
    <source>
        <dbReference type="Proteomes" id="UP000826195"/>
    </source>
</evidence>
<feature type="compositionally biased region" description="Basic and acidic residues" evidence="1">
    <location>
        <begin position="48"/>
        <end position="62"/>
    </location>
</feature>
<dbReference type="AlphaFoldDB" id="A0AAV7J8L9"/>
<protein>
    <submittedName>
        <fullName evidence="2">Uncharacterized protein</fullName>
    </submittedName>
</protein>
<accession>A0AAV7J8L9</accession>
<sequence>MYTSNVVSYKGNGKRHATERRQKGHSVLTLVFPGSSSSQKGKLKHVSHNREENGMWEKKKGKEGKKMKSVEYMYRILYVSPRVYDYDSDGETAEGGKKAVMREGGTGNKFEGIYQPNDRELLL</sequence>
<dbReference type="Proteomes" id="UP000826195">
    <property type="component" value="Unassembled WGS sequence"/>
</dbReference>
<keyword evidence="3" id="KW-1185">Reference proteome</keyword>
<proteinExistence type="predicted"/>
<comment type="caution">
    <text evidence="2">The sequence shown here is derived from an EMBL/GenBank/DDBJ whole genome shotgun (WGS) entry which is preliminary data.</text>
</comment>
<name>A0AAV7J8L9_COTGL</name>
<evidence type="ECO:0000313" key="2">
    <source>
        <dbReference type="EMBL" id="KAH0568312.1"/>
    </source>
</evidence>
<feature type="region of interest" description="Disordered" evidence="1">
    <location>
        <begin position="1"/>
        <end position="62"/>
    </location>
</feature>
<reference evidence="2 3" key="1">
    <citation type="journal article" date="2021" name="J. Hered.">
        <title>A chromosome-level genome assembly of the parasitoid wasp, Cotesia glomerata (Hymenoptera: Braconidae).</title>
        <authorList>
            <person name="Pinto B.J."/>
            <person name="Weis J.J."/>
            <person name="Gamble T."/>
            <person name="Ode P.J."/>
            <person name="Paul R."/>
            <person name="Zaspel J.M."/>
        </authorList>
    </citation>
    <scope>NUCLEOTIDE SEQUENCE [LARGE SCALE GENOMIC DNA]</scope>
    <source>
        <strain evidence="2">CgM1</strain>
    </source>
</reference>
<feature type="compositionally biased region" description="Basic residues" evidence="1">
    <location>
        <begin position="12"/>
        <end position="24"/>
    </location>
</feature>
<feature type="region of interest" description="Disordered" evidence="1">
    <location>
        <begin position="88"/>
        <end position="112"/>
    </location>
</feature>
<dbReference type="EMBL" id="JAHXZJ010000001">
    <property type="protein sequence ID" value="KAH0568312.1"/>
    <property type="molecule type" value="Genomic_DNA"/>
</dbReference>
<evidence type="ECO:0000256" key="1">
    <source>
        <dbReference type="SAM" id="MobiDB-lite"/>
    </source>
</evidence>